<evidence type="ECO:0000256" key="1">
    <source>
        <dbReference type="SAM" id="MobiDB-lite"/>
    </source>
</evidence>
<evidence type="ECO:0000313" key="3">
    <source>
        <dbReference type="Proteomes" id="UP000178599"/>
    </source>
</evidence>
<proteinExistence type="predicted"/>
<feature type="region of interest" description="Disordered" evidence="1">
    <location>
        <begin position="82"/>
        <end position="115"/>
    </location>
</feature>
<accession>A0A1G2CN13</accession>
<organism evidence="2 3">
    <name type="scientific">Candidatus Liptonbacteria bacterium RIFOXYB1_FULL_36_10</name>
    <dbReference type="NCBI Taxonomy" id="1798654"/>
    <lineage>
        <taxon>Bacteria</taxon>
        <taxon>Candidatus Liptoniibacteriota</taxon>
    </lineage>
</organism>
<gene>
    <name evidence="2" type="ORF">A2390_02220</name>
</gene>
<feature type="compositionally biased region" description="Acidic residues" evidence="1">
    <location>
        <begin position="1"/>
        <end position="11"/>
    </location>
</feature>
<comment type="caution">
    <text evidence="2">The sequence shown here is derived from an EMBL/GenBank/DDBJ whole genome shotgun (WGS) entry which is preliminary data.</text>
</comment>
<protein>
    <submittedName>
        <fullName evidence="2">Uncharacterized protein</fullName>
    </submittedName>
</protein>
<sequence>MFDDDEIEDEHDTNCPSCGHSPIRSCRCRNLGCEDGWIDRYDEDPLWYDEDDPEICTECWGTGVERWCPKCGFDLQSARRTKHALDEGDKSAPQALSTPEVLSTEEAESNPALRQ</sequence>
<reference evidence="2 3" key="1">
    <citation type="journal article" date="2016" name="Nat. Commun.">
        <title>Thousands of microbial genomes shed light on interconnected biogeochemical processes in an aquifer system.</title>
        <authorList>
            <person name="Anantharaman K."/>
            <person name="Brown C.T."/>
            <person name="Hug L.A."/>
            <person name="Sharon I."/>
            <person name="Castelle C.J."/>
            <person name="Probst A.J."/>
            <person name="Thomas B.C."/>
            <person name="Singh A."/>
            <person name="Wilkins M.J."/>
            <person name="Karaoz U."/>
            <person name="Brodie E.L."/>
            <person name="Williams K.H."/>
            <person name="Hubbard S.S."/>
            <person name="Banfield J.F."/>
        </authorList>
    </citation>
    <scope>NUCLEOTIDE SEQUENCE [LARGE SCALE GENOMIC DNA]</scope>
</reference>
<dbReference type="Proteomes" id="UP000178599">
    <property type="component" value="Unassembled WGS sequence"/>
</dbReference>
<dbReference type="EMBL" id="MHLE01000019">
    <property type="protein sequence ID" value="OGZ02796.1"/>
    <property type="molecule type" value="Genomic_DNA"/>
</dbReference>
<name>A0A1G2CN13_9BACT</name>
<evidence type="ECO:0000313" key="2">
    <source>
        <dbReference type="EMBL" id="OGZ02796.1"/>
    </source>
</evidence>
<dbReference type="AlphaFoldDB" id="A0A1G2CN13"/>
<feature type="region of interest" description="Disordered" evidence="1">
    <location>
        <begin position="1"/>
        <end position="20"/>
    </location>
</feature>